<dbReference type="InterPro" id="IPR012349">
    <property type="entry name" value="Split_barrel_FMN-bd"/>
</dbReference>
<dbReference type="EMBL" id="JAVAMQ010000003">
    <property type="protein sequence ID" value="MDP5306343.1"/>
    <property type="molecule type" value="Genomic_DNA"/>
</dbReference>
<dbReference type="Pfam" id="PF16242">
    <property type="entry name" value="Pyrid_ox_like"/>
    <property type="match status" value="1"/>
</dbReference>
<dbReference type="Proteomes" id="UP001224997">
    <property type="component" value="Unassembled WGS sequence"/>
</dbReference>
<reference evidence="2 3" key="1">
    <citation type="submission" date="2023-08" db="EMBL/GenBank/DDBJ databases">
        <authorList>
            <person name="Park J.-S."/>
        </authorList>
    </citation>
    <scope>NUCLEOTIDE SEQUENCE [LARGE SCALE GENOMIC DNA]</scope>
    <source>
        <strain evidence="2 3">2205BS29-5</strain>
    </source>
</reference>
<name>A0ABT9J937_9RHOB</name>
<dbReference type="PANTHER" id="PTHR34818">
    <property type="entry name" value="PROTEIN BLI-3"/>
    <property type="match status" value="1"/>
</dbReference>
<accession>A0ABT9J937</accession>
<evidence type="ECO:0000259" key="1">
    <source>
        <dbReference type="Pfam" id="PF16242"/>
    </source>
</evidence>
<dbReference type="InterPro" id="IPR052917">
    <property type="entry name" value="Stress-Dev_Protein"/>
</dbReference>
<proteinExistence type="predicted"/>
<feature type="domain" description="General stress protein FMN-binding split barrel" evidence="1">
    <location>
        <begin position="8"/>
        <end position="151"/>
    </location>
</feature>
<dbReference type="RefSeq" id="WP_305962197.1">
    <property type="nucleotide sequence ID" value="NZ_JAVAMQ010000003.1"/>
</dbReference>
<sequence length="160" mass="18047">MSEQTDLRDRFWDRLDDVNAGMLGLRSDLRFVPMSHYADRDSAALWFITARQTDLARHLADGPQPALHLVTDGREGLFARIEGQISLSEDRAKLDELWNAVASSWFEEGRRDDDIQLLRFDAGEAEVWLTGGSLGFLYQIARSKLTGDKPDLGEHGMIAI</sequence>
<dbReference type="InterPro" id="IPR038725">
    <property type="entry name" value="YdaG_split_barrel_FMN-bd"/>
</dbReference>
<protein>
    <submittedName>
        <fullName evidence="2">Pyridoxamine 5'-phosphate oxidase family protein</fullName>
    </submittedName>
</protein>
<evidence type="ECO:0000313" key="3">
    <source>
        <dbReference type="Proteomes" id="UP001224997"/>
    </source>
</evidence>
<gene>
    <name evidence="2" type="ORF">Q5Y72_04480</name>
</gene>
<dbReference type="PANTHER" id="PTHR34818:SF1">
    <property type="entry name" value="PROTEIN BLI-3"/>
    <property type="match status" value="1"/>
</dbReference>
<evidence type="ECO:0000313" key="2">
    <source>
        <dbReference type="EMBL" id="MDP5306343.1"/>
    </source>
</evidence>
<dbReference type="Gene3D" id="2.30.110.10">
    <property type="entry name" value="Electron Transport, Fmn-binding Protein, Chain A"/>
    <property type="match status" value="1"/>
</dbReference>
<dbReference type="SUPFAM" id="SSF50475">
    <property type="entry name" value="FMN-binding split barrel"/>
    <property type="match status" value="1"/>
</dbReference>
<keyword evidence="3" id="KW-1185">Reference proteome</keyword>
<comment type="caution">
    <text evidence="2">The sequence shown here is derived from an EMBL/GenBank/DDBJ whole genome shotgun (WGS) entry which is preliminary data.</text>
</comment>
<organism evidence="2 3">
    <name type="scientific">Paracoccus spongiarum</name>
    <dbReference type="NCBI Taxonomy" id="3064387"/>
    <lineage>
        <taxon>Bacteria</taxon>
        <taxon>Pseudomonadati</taxon>
        <taxon>Pseudomonadota</taxon>
        <taxon>Alphaproteobacteria</taxon>
        <taxon>Rhodobacterales</taxon>
        <taxon>Paracoccaceae</taxon>
        <taxon>Paracoccus</taxon>
    </lineage>
</organism>